<reference evidence="3" key="2">
    <citation type="submission" date="2023-04" db="EMBL/GenBank/DDBJ databases">
        <authorList>
            <person name="Bu L."/>
            <person name="Lu L."/>
            <person name="Laidemitt M.R."/>
            <person name="Zhang S.M."/>
            <person name="Mutuku M."/>
            <person name="Mkoji G."/>
            <person name="Steinauer M."/>
            <person name="Loker E.S."/>
        </authorList>
    </citation>
    <scope>NUCLEOTIDE SEQUENCE</scope>
    <source>
        <strain evidence="3">KasaAsao</strain>
        <tissue evidence="3">Whole Snail</tissue>
    </source>
</reference>
<dbReference type="InterPro" id="IPR050784">
    <property type="entry name" value="IAP"/>
</dbReference>
<dbReference type="PROSITE" id="PS50143">
    <property type="entry name" value="BIR_REPEAT_2"/>
    <property type="match status" value="2"/>
</dbReference>
<dbReference type="AlphaFoldDB" id="A0AAD8C0M0"/>
<dbReference type="PANTHER" id="PTHR10044:SF139">
    <property type="entry name" value="DEATH-ASSOCIATED INHIBITOR OF APOPTOSIS 2"/>
    <property type="match status" value="1"/>
</dbReference>
<dbReference type="InterPro" id="IPR001370">
    <property type="entry name" value="BIR_rpt"/>
</dbReference>
<evidence type="ECO:0000313" key="3">
    <source>
        <dbReference type="EMBL" id="KAK0064334.1"/>
    </source>
</evidence>
<feature type="compositionally biased region" description="Polar residues" evidence="1">
    <location>
        <begin position="265"/>
        <end position="277"/>
    </location>
</feature>
<sequence length="433" mass="49260">MGIQKVKILVFFRTYKDIISTISVCIYCIVAYFAIYYAALLNTQHGQSPSPNVYSASNQNQNDSISKSLKDIKCIEDKLLWKYQSKILTIKNSRYFDAERENVCGKRCCIYLYLPSPRFFDPNRTNLIVCPMFSLNRLATYCPISNVDLHDSVFFSTLSLHGFRYTGNGQSVTCEGCDNEVQLSRFDSEPSNASYHRNSSCSYVREESNIPDDIDVNAEDTREVNPASKNEETMRETSQRYSQAIGEEDVSTYNALRRSTYEVTSASVDNTDNGDNTLKNEESPATRELVGATSAPNCTLTLRTFEGYSVGNFSHHRDYNTKRTSNGGTATLPQGHTDHNNRVVDACYDADFELDDQIKRLSKRTGFVSYNFSSVSERKKSFTNLGLVNGNRWIQEWAEKGLFCTGHEDKIVHCFYCDWSRCLDDWNSEEKGI</sequence>
<feature type="non-terminal residue" evidence="3">
    <location>
        <position position="1"/>
    </location>
</feature>
<keyword evidence="4" id="KW-1185">Reference proteome</keyword>
<dbReference type="EMBL" id="JASAOG010000017">
    <property type="protein sequence ID" value="KAK0064334.1"/>
    <property type="molecule type" value="Genomic_DNA"/>
</dbReference>
<evidence type="ECO:0000256" key="1">
    <source>
        <dbReference type="SAM" id="MobiDB-lite"/>
    </source>
</evidence>
<name>A0AAD8C0M0_BIOPF</name>
<dbReference type="PANTHER" id="PTHR10044">
    <property type="entry name" value="INHIBITOR OF APOPTOSIS"/>
    <property type="match status" value="1"/>
</dbReference>
<comment type="caution">
    <text evidence="3">The sequence shown here is derived from an EMBL/GenBank/DDBJ whole genome shotgun (WGS) entry which is preliminary data.</text>
</comment>
<keyword evidence="2" id="KW-1133">Transmembrane helix</keyword>
<protein>
    <submittedName>
        <fullName evidence="3">Uncharacterized protein</fullName>
    </submittedName>
</protein>
<feature type="transmembrane region" description="Helical" evidence="2">
    <location>
        <begin position="21"/>
        <end position="40"/>
    </location>
</feature>
<evidence type="ECO:0000313" key="4">
    <source>
        <dbReference type="Proteomes" id="UP001233172"/>
    </source>
</evidence>
<dbReference type="SUPFAM" id="SSF57924">
    <property type="entry name" value="Inhibitor of apoptosis (IAP) repeat"/>
    <property type="match status" value="2"/>
</dbReference>
<feature type="region of interest" description="Disordered" evidence="1">
    <location>
        <begin position="265"/>
        <end position="289"/>
    </location>
</feature>
<accession>A0AAD8C0M0</accession>
<proteinExistence type="predicted"/>
<dbReference type="GO" id="GO:0005634">
    <property type="term" value="C:nucleus"/>
    <property type="evidence" value="ECO:0007669"/>
    <property type="project" value="TreeGrafter"/>
</dbReference>
<keyword evidence="2" id="KW-0812">Transmembrane</keyword>
<dbReference type="Gene3D" id="1.10.1170.10">
    <property type="entry name" value="Inhibitor Of Apoptosis Protein (2mihbC-IAP-1), Chain A"/>
    <property type="match status" value="2"/>
</dbReference>
<gene>
    <name evidence="3" type="ORF">Bpfe_005993</name>
</gene>
<organism evidence="3 4">
    <name type="scientific">Biomphalaria pfeifferi</name>
    <name type="common">Bloodfluke planorb</name>
    <name type="synonym">Freshwater snail</name>
    <dbReference type="NCBI Taxonomy" id="112525"/>
    <lineage>
        <taxon>Eukaryota</taxon>
        <taxon>Metazoa</taxon>
        <taxon>Spiralia</taxon>
        <taxon>Lophotrochozoa</taxon>
        <taxon>Mollusca</taxon>
        <taxon>Gastropoda</taxon>
        <taxon>Heterobranchia</taxon>
        <taxon>Euthyneura</taxon>
        <taxon>Panpulmonata</taxon>
        <taxon>Hygrophila</taxon>
        <taxon>Lymnaeoidea</taxon>
        <taxon>Planorbidae</taxon>
        <taxon>Biomphalaria</taxon>
    </lineage>
</organism>
<reference evidence="3" key="1">
    <citation type="journal article" date="2023" name="PLoS Negl. Trop. Dis.">
        <title>A genome sequence for Biomphalaria pfeifferi, the major vector snail for the human-infecting parasite Schistosoma mansoni.</title>
        <authorList>
            <person name="Bu L."/>
            <person name="Lu L."/>
            <person name="Laidemitt M.R."/>
            <person name="Zhang S.M."/>
            <person name="Mutuku M."/>
            <person name="Mkoji G."/>
            <person name="Steinauer M."/>
            <person name="Loker E.S."/>
        </authorList>
    </citation>
    <scope>NUCLEOTIDE SEQUENCE</scope>
    <source>
        <strain evidence="3">KasaAsao</strain>
    </source>
</reference>
<dbReference type="Proteomes" id="UP001233172">
    <property type="component" value="Unassembled WGS sequence"/>
</dbReference>
<evidence type="ECO:0000256" key="2">
    <source>
        <dbReference type="SAM" id="Phobius"/>
    </source>
</evidence>
<feature type="compositionally biased region" description="Basic and acidic residues" evidence="1">
    <location>
        <begin position="223"/>
        <end position="238"/>
    </location>
</feature>
<keyword evidence="2" id="KW-0472">Membrane</keyword>
<dbReference type="GO" id="GO:0005737">
    <property type="term" value="C:cytoplasm"/>
    <property type="evidence" value="ECO:0007669"/>
    <property type="project" value="TreeGrafter"/>
</dbReference>
<feature type="region of interest" description="Disordered" evidence="1">
    <location>
        <begin position="223"/>
        <end position="245"/>
    </location>
</feature>